<sequence length="780" mass="88289">MVFQTPPNPRYVDSRQRLSELARVIGEDKSRNSEQLPGLAKLLNEYASDDIKTPPKEEMIRRLIRVFKDSTTEGSYSQVLRKYNDEEQQLINRFVVDEEPASDVGKDFHIGLSPGARKELEGLDSQPDGFIGGGELSAKHHSLAGELVHHIVDEVKSAANTVHSWVHPHTHFSVYDDPGNKHKVPAYFDKEFQNWGRTVKNVPKITCVPTTSYGIQQVVRYAKKFDMNVRASGYRHSWSPIYGKNGQILISTLDLHKAAVLPNIESLPGSEIGDCPTELNAITFQDTPEPRKNRLVRVGTAVTNQQLRRWCNSQEGNLASTLPLNAIIVEITLGGSNAPICHGAGRSHTTLSDLVYAIEYVDVNGNIQTLSKDTDPDLMKAASGCFGLLGIITHITLEMIPMTYAVMRPQKLHITEAIPLPPGMTNDDLPHVLRPETPMTEEQRAKAQASFEDKARNSFYAEWFWFPYTSKVWVNCWNTTDDPEGEVEYPSDTQVVMQWFQTVAAQVLQVSEAIADLQHTFAWTQTTLMSTVALYVLPEVTDDQPAIKTQLPNALHFRRAVQNVRVLDTEMQIPLLPKSGVPLSEAKFEDEIDFSNVQRAWWGAILTAYKYQDTCPQRMPLEMRITGPSQVIMAPFRGHNLGSASIEILTLENMRDKGWHDYAQEVLDHWMDLKDARGEYLATRPHWAKEWYSFKVRGQPMIDYVRQSYAREIQEFVFRLGQIAKKQGWSLEEARKRFGNDALDAVFYTKPVTPLNTGLRSPVDKQERSFITTTPVIIIN</sequence>
<keyword evidence="3" id="KW-1185">Reference proteome</keyword>
<dbReference type="PANTHER" id="PTHR43762">
    <property type="entry name" value="L-GULONOLACTONE OXIDASE"/>
    <property type="match status" value="1"/>
</dbReference>
<dbReference type="InterPro" id="IPR016169">
    <property type="entry name" value="FAD-bd_PCMH_sub2"/>
</dbReference>
<dbReference type="InterPro" id="IPR036318">
    <property type="entry name" value="FAD-bd_PCMH-like_sf"/>
</dbReference>
<feature type="domain" description="FAD-binding PCMH-type" evidence="1">
    <location>
        <begin position="199"/>
        <end position="402"/>
    </location>
</feature>
<dbReference type="PANTHER" id="PTHR43762:SF1">
    <property type="entry name" value="D-ARABINONO-1,4-LACTONE OXIDASE"/>
    <property type="match status" value="1"/>
</dbReference>
<dbReference type="InterPro" id="IPR016166">
    <property type="entry name" value="FAD-bd_PCMH"/>
</dbReference>
<dbReference type="Gene3D" id="3.30.465.10">
    <property type="match status" value="1"/>
</dbReference>
<dbReference type="Gene3D" id="3.30.43.10">
    <property type="entry name" value="Uridine Diphospho-n-acetylenolpyruvylglucosamine Reductase, domain 2"/>
    <property type="match status" value="1"/>
</dbReference>
<proteinExistence type="predicted"/>
<accession>A0ABR1PCG2</accession>
<dbReference type="InterPro" id="IPR016167">
    <property type="entry name" value="FAD-bd_PCMH_sub1"/>
</dbReference>
<organism evidence="2 3">
    <name type="scientific">Diaporthe eres</name>
    <name type="common">Phomopsis oblonga</name>
    <dbReference type="NCBI Taxonomy" id="83184"/>
    <lineage>
        <taxon>Eukaryota</taxon>
        <taxon>Fungi</taxon>
        <taxon>Dikarya</taxon>
        <taxon>Ascomycota</taxon>
        <taxon>Pezizomycotina</taxon>
        <taxon>Sordariomycetes</taxon>
        <taxon>Sordariomycetidae</taxon>
        <taxon>Diaporthales</taxon>
        <taxon>Diaporthaceae</taxon>
        <taxon>Diaporthe</taxon>
        <taxon>Diaporthe eres species complex</taxon>
    </lineage>
</organism>
<gene>
    <name evidence="2" type="ORF">SLS63_005095</name>
</gene>
<comment type="caution">
    <text evidence="2">The sequence shown here is derived from an EMBL/GenBank/DDBJ whole genome shotgun (WGS) entry which is preliminary data.</text>
</comment>
<dbReference type="PROSITE" id="PS51387">
    <property type="entry name" value="FAD_PCMH"/>
    <property type="match status" value="1"/>
</dbReference>
<evidence type="ECO:0000313" key="2">
    <source>
        <dbReference type="EMBL" id="KAK7732417.1"/>
    </source>
</evidence>
<protein>
    <recommendedName>
        <fullName evidence="1">FAD-binding PCMH-type domain-containing protein</fullName>
    </recommendedName>
</protein>
<dbReference type="SUPFAM" id="SSF56176">
    <property type="entry name" value="FAD-binding/transporter-associated domain-like"/>
    <property type="match status" value="1"/>
</dbReference>
<evidence type="ECO:0000259" key="1">
    <source>
        <dbReference type="PROSITE" id="PS51387"/>
    </source>
</evidence>
<dbReference type="Proteomes" id="UP001430848">
    <property type="component" value="Unassembled WGS sequence"/>
</dbReference>
<dbReference type="InterPro" id="IPR010031">
    <property type="entry name" value="FAD_lactone_oxidase-like"/>
</dbReference>
<dbReference type="EMBL" id="JAKNSF020000020">
    <property type="protein sequence ID" value="KAK7732417.1"/>
    <property type="molecule type" value="Genomic_DNA"/>
</dbReference>
<name>A0ABR1PCG2_DIAER</name>
<evidence type="ECO:0000313" key="3">
    <source>
        <dbReference type="Proteomes" id="UP001430848"/>
    </source>
</evidence>
<reference evidence="2 3" key="1">
    <citation type="submission" date="2024-02" db="EMBL/GenBank/DDBJ databases">
        <title>De novo assembly and annotation of 12 fungi associated with fruit tree decline syndrome in Ontario, Canada.</title>
        <authorList>
            <person name="Sulman M."/>
            <person name="Ellouze W."/>
            <person name="Ilyukhin E."/>
        </authorList>
    </citation>
    <scope>NUCLEOTIDE SEQUENCE [LARGE SCALE GENOMIC DNA]</scope>
    <source>
        <strain evidence="2 3">M169</strain>
    </source>
</reference>